<evidence type="ECO:0000256" key="5">
    <source>
        <dbReference type="ARBA" id="ARBA00023136"/>
    </source>
</evidence>
<comment type="caution">
    <text evidence="8">The sequence shown here is derived from an EMBL/GenBank/DDBJ whole genome shotgun (WGS) entry which is preliminary data.</text>
</comment>
<keyword evidence="4 6" id="KW-1133">Transmembrane helix</keyword>
<organism evidence="8 9">
    <name type="scientific">Rossellomorea vietnamensis</name>
    <dbReference type="NCBI Taxonomy" id="218284"/>
    <lineage>
        <taxon>Bacteria</taxon>
        <taxon>Bacillati</taxon>
        <taxon>Bacillota</taxon>
        <taxon>Bacilli</taxon>
        <taxon>Bacillales</taxon>
        <taxon>Bacillaceae</taxon>
        <taxon>Rossellomorea</taxon>
    </lineage>
</organism>
<keyword evidence="2" id="KW-1003">Cell membrane</keyword>
<keyword evidence="5 6" id="KW-0472">Membrane</keyword>
<dbReference type="RefSeq" id="WP_148947602.1">
    <property type="nucleotide sequence ID" value="NZ_VTEH01000012.1"/>
</dbReference>
<feature type="transmembrane region" description="Helical" evidence="6">
    <location>
        <begin position="310"/>
        <end position="331"/>
    </location>
</feature>
<comment type="subcellular location">
    <subcellularLocation>
        <location evidence="1">Cell membrane</location>
        <topology evidence="1">Multi-pass membrane protein</topology>
    </subcellularLocation>
</comment>
<evidence type="ECO:0000259" key="7">
    <source>
        <dbReference type="Pfam" id="PF02687"/>
    </source>
</evidence>
<evidence type="ECO:0000313" key="9">
    <source>
        <dbReference type="Proteomes" id="UP000323317"/>
    </source>
</evidence>
<evidence type="ECO:0000256" key="4">
    <source>
        <dbReference type="ARBA" id="ARBA00022989"/>
    </source>
</evidence>
<evidence type="ECO:0000313" key="8">
    <source>
        <dbReference type="EMBL" id="TYR74381.1"/>
    </source>
</evidence>
<dbReference type="Pfam" id="PF02687">
    <property type="entry name" value="FtsX"/>
    <property type="match status" value="1"/>
</dbReference>
<proteinExistence type="predicted"/>
<dbReference type="AlphaFoldDB" id="A0A5D4KAH7"/>
<dbReference type="PROSITE" id="PS51257">
    <property type="entry name" value="PROKAR_LIPOPROTEIN"/>
    <property type="match status" value="1"/>
</dbReference>
<keyword evidence="3 6" id="KW-0812">Transmembrane</keyword>
<feature type="domain" description="ABC3 transporter permease C-terminal" evidence="7">
    <location>
        <begin position="225"/>
        <end position="321"/>
    </location>
</feature>
<gene>
    <name evidence="8" type="ORF">FZC79_14960</name>
</gene>
<feature type="transmembrane region" description="Helical" evidence="6">
    <location>
        <begin position="12"/>
        <end position="30"/>
    </location>
</feature>
<evidence type="ECO:0000256" key="3">
    <source>
        <dbReference type="ARBA" id="ARBA00022692"/>
    </source>
</evidence>
<dbReference type="InterPro" id="IPR003838">
    <property type="entry name" value="ABC3_permease_C"/>
</dbReference>
<accession>A0A5D4KAH7</accession>
<sequence length="343" mass="38113">MTTLVKKSVYIIIYYIAVAAFSCLAFSALLNSYKATGILQDGLGDESLQVSIVSPSGGSSLTTGQFVDELLAKNSSPFLLYKDNGSNYGVEYLIHNRELPFSVKTISRDEESPVMILDEALLHNTVTQDGETIFLYKSEPYHVIASFDKQEKNINQDSSFYASLDKQADVTGTYYIDGLEAKEITQTLDTLVSGNTELNYQILPLKKTVKERAGLVIQDQALVVILLAATLFLIAINTIGTTLAWIHSRNDEIYARYLVGATFKSLQWWLLKDYWLIVAGSFAAGLAVSFIIVQSGVFNYVVNDLNIRGIVIALVFCLILGTMTEITSTLWDYRKKETIRKGI</sequence>
<dbReference type="Proteomes" id="UP000323317">
    <property type="component" value="Unassembled WGS sequence"/>
</dbReference>
<dbReference type="EMBL" id="VTEH01000012">
    <property type="protein sequence ID" value="TYR74381.1"/>
    <property type="molecule type" value="Genomic_DNA"/>
</dbReference>
<name>A0A5D4KAH7_9BACI</name>
<protein>
    <submittedName>
        <fullName evidence="8">FtsX-like permease family protein</fullName>
    </submittedName>
</protein>
<dbReference type="GO" id="GO:0005886">
    <property type="term" value="C:plasma membrane"/>
    <property type="evidence" value="ECO:0007669"/>
    <property type="project" value="UniProtKB-SubCell"/>
</dbReference>
<evidence type="ECO:0000256" key="1">
    <source>
        <dbReference type="ARBA" id="ARBA00004651"/>
    </source>
</evidence>
<reference evidence="8 9" key="1">
    <citation type="submission" date="2019-08" db="EMBL/GenBank/DDBJ databases">
        <title>Bacillus genomes from the desert of Cuatro Cienegas, Coahuila.</title>
        <authorList>
            <person name="Olmedo-Alvarez G."/>
        </authorList>
    </citation>
    <scope>NUCLEOTIDE SEQUENCE [LARGE SCALE GENOMIC DNA]</scope>
    <source>
        <strain evidence="8 9">CH40_1T</strain>
    </source>
</reference>
<feature type="transmembrane region" description="Helical" evidence="6">
    <location>
        <begin position="221"/>
        <end position="246"/>
    </location>
</feature>
<feature type="transmembrane region" description="Helical" evidence="6">
    <location>
        <begin position="274"/>
        <end position="298"/>
    </location>
</feature>
<evidence type="ECO:0000256" key="2">
    <source>
        <dbReference type="ARBA" id="ARBA00022475"/>
    </source>
</evidence>
<evidence type="ECO:0000256" key="6">
    <source>
        <dbReference type="SAM" id="Phobius"/>
    </source>
</evidence>